<dbReference type="PANTHER" id="PTHR10491:SF4">
    <property type="entry name" value="METHIONINE ADENOSYLTRANSFERASE 2 SUBUNIT BETA"/>
    <property type="match status" value="1"/>
</dbReference>
<evidence type="ECO:0000256" key="3">
    <source>
        <dbReference type="ARBA" id="ARBA00012929"/>
    </source>
</evidence>
<dbReference type="InterPro" id="IPR005913">
    <property type="entry name" value="dTDP_dehydrorham_reduct"/>
</dbReference>
<dbReference type="NCBIfam" id="TIGR01214">
    <property type="entry name" value="rmlD"/>
    <property type="match status" value="1"/>
</dbReference>
<evidence type="ECO:0000256" key="2">
    <source>
        <dbReference type="ARBA" id="ARBA00010944"/>
    </source>
</evidence>
<comment type="function">
    <text evidence="6">Catalyzes the reduction of dTDP-6-deoxy-L-lyxo-4-hexulose to yield dTDP-L-rhamnose.</text>
</comment>
<evidence type="ECO:0000256" key="4">
    <source>
        <dbReference type="ARBA" id="ARBA00017099"/>
    </source>
</evidence>
<proteinExistence type="inferred from homology"/>
<keyword evidence="9" id="KW-1185">Reference proteome</keyword>
<dbReference type="Proteomes" id="UP001500227">
    <property type="component" value="Unassembled WGS sequence"/>
</dbReference>
<name>A0ABP9LX69_9BURK</name>
<evidence type="ECO:0000313" key="8">
    <source>
        <dbReference type="EMBL" id="GAA5084556.1"/>
    </source>
</evidence>
<dbReference type="PANTHER" id="PTHR10491">
    <property type="entry name" value="DTDP-4-DEHYDRORHAMNOSE REDUCTASE"/>
    <property type="match status" value="1"/>
</dbReference>
<keyword evidence="6" id="KW-0521">NADP</keyword>
<evidence type="ECO:0000313" key="9">
    <source>
        <dbReference type="Proteomes" id="UP001500227"/>
    </source>
</evidence>
<evidence type="ECO:0000256" key="5">
    <source>
        <dbReference type="ARBA" id="ARBA00048200"/>
    </source>
</evidence>
<evidence type="ECO:0000259" key="7">
    <source>
        <dbReference type="Pfam" id="PF04321"/>
    </source>
</evidence>
<comment type="pathway">
    <text evidence="1 6">Carbohydrate biosynthesis; dTDP-L-rhamnose biosynthesis.</text>
</comment>
<dbReference type="EC" id="1.1.1.133" evidence="3 6"/>
<accession>A0ABP9LX69</accession>
<dbReference type="EMBL" id="BAABKD010000001">
    <property type="protein sequence ID" value="GAA5084556.1"/>
    <property type="molecule type" value="Genomic_DNA"/>
</dbReference>
<reference evidence="9" key="1">
    <citation type="journal article" date="2019" name="Int. J. Syst. Evol. Microbiol.">
        <title>The Global Catalogue of Microorganisms (GCM) 10K type strain sequencing project: providing services to taxonomists for standard genome sequencing and annotation.</title>
        <authorList>
            <consortium name="The Broad Institute Genomics Platform"/>
            <consortium name="The Broad Institute Genome Sequencing Center for Infectious Disease"/>
            <person name="Wu L."/>
            <person name="Ma J."/>
        </authorList>
    </citation>
    <scope>NUCLEOTIDE SEQUENCE [LARGE SCALE GENOMIC DNA]</scope>
    <source>
        <strain evidence="9">JCM 18423</strain>
    </source>
</reference>
<organism evidence="8 9">
    <name type="scientific">Paenalcaligenes hermetiae</name>
    <dbReference type="NCBI Taxonomy" id="1157987"/>
    <lineage>
        <taxon>Bacteria</taxon>
        <taxon>Pseudomonadati</taxon>
        <taxon>Pseudomonadota</taxon>
        <taxon>Betaproteobacteria</taxon>
        <taxon>Burkholderiales</taxon>
        <taxon>Alcaligenaceae</taxon>
        <taxon>Paenalcaligenes</taxon>
    </lineage>
</organism>
<comment type="similarity">
    <text evidence="2 6">Belongs to the dTDP-4-dehydrorhamnose reductase family.</text>
</comment>
<dbReference type="CDD" id="cd05254">
    <property type="entry name" value="dTDP_HR_like_SDR_e"/>
    <property type="match status" value="1"/>
</dbReference>
<keyword evidence="6" id="KW-0560">Oxidoreductase</keyword>
<dbReference type="Gene3D" id="3.40.50.720">
    <property type="entry name" value="NAD(P)-binding Rossmann-like Domain"/>
    <property type="match status" value="1"/>
</dbReference>
<sequence>MQHILILGKDGQVGTELQRSLSALGQVTALGRDRADLLNIKALHTTLAQIQPSVIVNAAAYTAVDKAESDQATAQRINAEAIGCIGQFAYKNHALVVHYSTDYVFDGKQTTPYTEKDQPNPQNVYGQTKWDGEIALRNSGCEQLIFRTSWVFAGHGNNFLRTMMRLAMQREQLTVVDDQFGAPTSAELIADVTALAIWAYRRQQMPSGLYHLTAAGQTSWHGFARYIVQQMIAHGMRPRVQPDNVLAIPSSDYPTPATRPAFSHLDSSLLLEQLDLQLPHWQTHVRRAVAQLALFAQL</sequence>
<gene>
    <name evidence="8" type="primary">rfbD</name>
    <name evidence="8" type="ORF">GCM10023337_02240</name>
</gene>
<dbReference type="Pfam" id="PF04321">
    <property type="entry name" value="RmlD_sub_bind"/>
    <property type="match status" value="1"/>
</dbReference>
<dbReference type="InterPro" id="IPR029903">
    <property type="entry name" value="RmlD-like-bd"/>
</dbReference>
<comment type="catalytic activity">
    <reaction evidence="5 6">
        <text>dTDP-beta-L-rhamnose + NADP(+) = dTDP-4-dehydro-beta-L-rhamnose + NADPH + H(+)</text>
        <dbReference type="Rhea" id="RHEA:21796"/>
        <dbReference type="ChEBI" id="CHEBI:15378"/>
        <dbReference type="ChEBI" id="CHEBI:57510"/>
        <dbReference type="ChEBI" id="CHEBI:57783"/>
        <dbReference type="ChEBI" id="CHEBI:58349"/>
        <dbReference type="ChEBI" id="CHEBI:62830"/>
        <dbReference type="EC" id="1.1.1.133"/>
    </reaction>
</comment>
<evidence type="ECO:0000256" key="6">
    <source>
        <dbReference type="RuleBase" id="RU364082"/>
    </source>
</evidence>
<dbReference type="NCBIfam" id="NF007440">
    <property type="entry name" value="PRK09987.1"/>
    <property type="match status" value="1"/>
</dbReference>
<evidence type="ECO:0000256" key="1">
    <source>
        <dbReference type="ARBA" id="ARBA00004781"/>
    </source>
</evidence>
<dbReference type="SUPFAM" id="SSF51735">
    <property type="entry name" value="NAD(P)-binding Rossmann-fold domains"/>
    <property type="match status" value="1"/>
</dbReference>
<dbReference type="RefSeq" id="WP_345368980.1">
    <property type="nucleotide sequence ID" value="NZ_BAABKD010000001.1"/>
</dbReference>
<comment type="caution">
    <text evidence="8">The sequence shown here is derived from an EMBL/GenBank/DDBJ whole genome shotgun (WGS) entry which is preliminary data.</text>
</comment>
<protein>
    <recommendedName>
        <fullName evidence="4 6">dTDP-4-dehydrorhamnose reductase</fullName>
        <ecNumber evidence="3 6">1.1.1.133</ecNumber>
    </recommendedName>
</protein>
<dbReference type="InterPro" id="IPR036291">
    <property type="entry name" value="NAD(P)-bd_dom_sf"/>
</dbReference>
<comment type="cofactor">
    <cofactor evidence="6">
        <name>Mg(2+)</name>
        <dbReference type="ChEBI" id="CHEBI:18420"/>
    </cofactor>
    <text evidence="6">Binds 1 Mg(2+) ion per monomer.</text>
</comment>
<feature type="domain" description="RmlD-like substrate binding" evidence="7">
    <location>
        <begin position="3"/>
        <end position="292"/>
    </location>
</feature>
<dbReference type="Gene3D" id="3.90.25.10">
    <property type="entry name" value="UDP-galactose 4-epimerase, domain 1"/>
    <property type="match status" value="1"/>
</dbReference>